<sequence length="556" mass="60527">MNTINLNAENKAAKATVIKTYQRKDMKMKNSFKMILASGALLLSLNSCKKESFNLTPTNDVTSATVYATPAGYKNSLVKLYATYALTSPSGSDNSDVGGLNAGYADFLRLFWTSQELVTDEAICAWGDVGIPELDYGTPTPDNQFLRGLYSRSVLQITFANEFLRESTAEKLASRNITGADATAITRYRAEARFLRAFQYWVLLDAFGNPPFITEDDAIGKVNPKQIQRAALFNYVESELKAIEGDLAEPRANEYGRADKGAAWALLARLYLNAQVYTGTAKNTEAITYSSKVIAASYSLKANYMDLFKADNEVNNTENILTINYDGINGTNYGGTTFLINAGINADMNPTSYGVPSGGWGGNRTRQNLPNLFPDANGTLDKRGAFFGTKRAVDAVGEFTDGLRVTKFKNVTSTGAPGRSLNGTFSSLDFALFRLAEQYLIYGEAVARGGSGGSAALALTYVNALRTRAYGNTSGNVSAAALTTDFYLDERGRELYWEGHRRTDLIRFGKFAGSTYLWPYKGGVQAGAALPAFRNLYPLPLADLIANPNLVQNTGY</sequence>
<dbReference type="AlphaFoldDB" id="A0A9X3DMH2"/>
<dbReference type="CDD" id="cd08977">
    <property type="entry name" value="SusD"/>
    <property type="match status" value="1"/>
</dbReference>
<protein>
    <submittedName>
        <fullName evidence="7">RagB/SusD family nutrient uptake outer membrane protein</fullName>
    </submittedName>
</protein>
<proteinExistence type="inferred from homology"/>
<evidence type="ECO:0000256" key="4">
    <source>
        <dbReference type="ARBA" id="ARBA00023136"/>
    </source>
</evidence>
<reference evidence="7" key="1">
    <citation type="submission" date="2022-11" db="EMBL/GenBank/DDBJ databases">
        <authorList>
            <person name="Graham C."/>
            <person name="Newman J.D."/>
        </authorList>
    </citation>
    <scope>NUCLEOTIDE SEQUENCE</scope>
    <source>
        <strain evidence="7">DSM 19486</strain>
    </source>
</reference>
<dbReference type="EMBL" id="JAPJUH010000006">
    <property type="protein sequence ID" value="MCX3267003.1"/>
    <property type="molecule type" value="Genomic_DNA"/>
</dbReference>
<accession>A0A9X3DMH2</accession>
<evidence type="ECO:0000259" key="6">
    <source>
        <dbReference type="Pfam" id="PF07980"/>
    </source>
</evidence>
<keyword evidence="3" id="KW-0732">Signal</keyword>
<dbReference type="SUPFAM" id="SSF48452">
    <property type="entry name" value="TPR-like"/>
    <property type="match status" value="1"/>
</dbReference>
<dbReference type="Gene3D" id="1.10.3780.10">
    <property type="entry name" value="SusD-like"/>
    <property type="match status" value="1"/>
</dbReference>
<dbReference type="InterPro" id="IPR012944">
    <property type="entry name" value="SusD_RagB_dom"/>
</dbReference>
<name>A0A9X3DMH2_9SPHI</name>
<comment type="subcellular location">
    <subcellularLocation>
        <location evidence="1">Cell outer membrane</location>
    </subcellularLocation>
</comment>
<dbReference type="Pfam" id="PF07980">
    <property type="entry name" value="SusD_RagB"/>
    <property type="match status" value="1"/>
</dbReference>
<organism evidence="7 8">
    <name type="scientific">Pedobacter agri</name>
    <dbReference type="NCBI Taxonomy" id="454586"/>
    <lineage>
        <taxon>Bacteria</taxon>
        <taxon>Pseudomonadati</taxon>
        <taxon>Bacteroidota</taxon>
        <taxon>Sphingobacteriia</taxon>
        <taxon>Sphingobacteriales</taxon>
        <taxon>Sphingobacteriaceae</taxon>
        <taxon>Pedobacter</taxon>
    </lineage>
</organism>
<keyword evidence="5" id="KW-0998">Cell outer membrane</keyword>
<keyword evidence="4" id="KW-0472">Membrane</keyword>
<dbReference type="InterPro" id="IPR011990">
    <property type="entry name" value="TPR-like_helical_dom_sf"/>
</dbReference>
<evidence type="ECO:0000313" key="8">
    <source>
        <dbReference type="Proteomes" id="UP001142592"/>
    </source>
</evidence>
<comment type="caution">
    <text evidence="7">The sequence shown here is derived from an EMBL/GenBank/DDBJ whole genome shotgun (WGS) entry which is preliminary data.</text>
</comment>
<keyword evidence="8" id="KW-1185">Reference proteome</keyword>
<evidence type="ECO:0000256" key="1">
    <source>
        <dbReference type="ARBA" id="ARBA00004442"/>
    </source>
</evidence>
<evidence type="ECO:0000313" key="7">
    <source>
        <dbReference type="EMBL" id="MCX3267003.1"/>
    </source>
</evidence>
<dbReference type="GO" id="GO:0009279">
    <property type="term" value="C:cell outer membrane"/>
    <property type="evidence" value="ECO:0007669"/>
    <property type="project" value="UniProtKB-SubCell"/>
</dbReference>
<gene>
    <name evidence="7" type="ORF">OQZ29_19740</name>
</gene>
<feature type="domain" description="RagB/SusD" evidence="6">
    <location>
        <begin position="400"/>
        <end position="556"/>
    </location>
</feature>
<dbReference type="RefSeq" id="WP_010601030.1">
    <property type="nucleotide sequence ID" value="NZ_JAPJUH010000006.1"/>
</dbReference>
<dbReference type="Proteomes" id="UP001142592">
    <property type="component" value="Unassembled WGS sequence"/>
</dbReference>
<dbReference type="Gene3D" id="1.25.40.390">
    <property type="match status" value="1"/>
</dbReference>
<evidence type="ECO:0000256" key="5">
    <source>
        <dbReference type="ARBA" id="ARBA00023237"/>
    </source>
</evidence>
<evidence type="ECO:0000256" key="3">
    <source>
        <dbReference type="ARBA" id="ARBA00022729"/>
    </source>
</evidence>
<comment type="similarity">
    <text evidence="2">Belongs to the SusD family.</text>
</comment>
<dbReference type="Gene3D" id="1.25.40.10">
    <property type="entry name" value="Tetratricopeptide repeat domain"/>
    <property type="match status" value="1"/>
</dbReference>
<evidence type="ECO:0000256" key="2">
    <source>
        <dbReference type="ARBA" id="ARBA00006275"/>
    </source>
</evidence>